<reference evidence="1 2" key="1">
    <citation type="submission" date="2023-08" db="EMBL/GenBank/DDBJ databases">
        <title>Phytohabitans sansha sp. nov., isolated from marine sediment.</title>
        <authorList>
            <person name="Zhao Y."/>
            <person name="Yi K."/>
        </authorList>
    </citation>
    <scope>NUCLEOTIDE SEQUENCE [LARGE SCALE GENOMIC DNA]</scope>
    <source>
        <strain evidence="1 2">ZYX-F-186</strain>
    </source>
</reference>
<evidence type="ECO:0000313" key="1">
    <source>
        <dbReference type="EMBL" id="MDQ7910771.1"/>
    </source>
</evidence>
<comment type="caution">
    <text evidence="1">The sequence shown here is derived from an EMBL/GenBank/DDBJ whole genome shotgun (WGS) entry which is preliminary data.</text>
</comment>
<keyword evidence="2" id="KW-1185">Reference proteome</keyword>
<accession>A0ABU0ZUP7</accession>
<sequence length="73" mass="7378">MVPVHAGRARVMLAELGELVMAADAELIAGVPVDDLAGELVDAGLSGRLVDALSDETVRLAAAELRGRALAGA</sequence>
<protein>
    <recommendedName>
        <fullName evidence="3">EAL domain-containing protein</fullName>
    </recommendedName>
</protein>
<proteinExistence type="predicted"/>
<name>A0ABU0ZUP7_9ACTN</name>
<gene>
    <name evidence="1" type="ORF">RB614_40400</name>
</gene>
<organism evidence="1 2">
    <name type="scientific">Phytohabitans maris</name>
    <dbReference type="NCBI Taxonomy" id="3071409"/>
    <lineage>
        <taxon>Bacteria</taxon>
        <taxon>Bacillati</taxon>
        <taxon>Actinomycetota</taxon>
        <taxon>Actinomycetes</taxon>
        <taxon>Micromonosporales</taxon>
        <taxon>Micromonosporaceae</taxon>
    </lineage>
</organism>
<dbReference type="Proteomes" id="UP001230908">
    <property type="component" value="Unassembled WGS sequence"/>
</dbReference>
<evidence type="ECO:0000313" key="2">
    <source>
        <dbReference type="Proteomes" id="UP001230908"/>
    </source>
</evidence>
<evidence type="ECO:0008006" key="3">
    <source>
        <dbReference type="Google" id="ProtNLM"/>
    </source>
</evidence>
<dbReference type="EMBL" id="JAVHUY010000062">
    <property type="protein sequence ID" value="MDQ7910771.1"/>
    <property type="molecule type" value="Genomic_DNA"/>
</dbReference>